<dbReference type="Gene3D" id="3.40.30.10">
    <property type="entry name" value="Glutaredoxin"/>
    <property type="match status" value="1"/>
</dbReference>
<name>A0A933GMQ8_UNCTE</name>
<dbReference type="Gene3D" id="1.25.40.10">
    <property type="entry name" value="Tetratricopeptide repeat domain"/>
    <property type="match status" value="1"/>
</dbReference>
<comment type="caution">
    <text evidence="1">The sequence shown here is derived from an EMBL/GenBank/DDBJ whole genome shotgun (WGS) entry which is preliminary data.</text>
</comment>
<dbReference type="InterPro" id="IPR036249">
    <property type="entry name" value="Thioredoxin-like_sf"/>
</dbReference>
<protein>
    <submittedName>
        <fullName evidence="1">Tetratricopeptide repeat protein</fullName>
    </submittedName>
</protein>
<accession>A0A933GMQ8</accession>
<reference evidence="1" key="1">
    <citation type="submission" date="2020-07" db="EMBL/GenBank/DDBJ databases">
        <title>Huge and variable diversity of episymbiotic CPR bacteria and DPANN archaea in groundwater ecosystems.</title>
        <authorList>
            <person name="He C.Y."/>
            <person name="Keren R."/>
            <person name="Whittaker M."/>
            <person name="Farag I.F."/>
            <person name="Doudna J."/>
            <person name="Cate J.H.D."/>
            <person name="Banfield J.F."/>
        </authorList>
    </citation>
    <scope>NUCLEOTIDE SEQUENCE</scope>
    <source>
        <strain evidence="1">NC_groundwater_1482_Ag_S-0.65um_47_24</strain>
    </source>
</reference>
<dbReference type="EMBL" id="JACQWF010000329">
    <property type="protein sequence ID" value="MBI4596183.1"/>
    <property type="molecule type" value="Genomic_DNA"/>
</dbReference>
<evidence type="ECO:0000313" key="2">
    <source>
        <dbReference type="Proteomes" id="UP000772181"/>
    </source>
</evidence>
<dbReference type="InterPro" id="IPR011990">
    <property type="entry name" value="TPR-like_helical_dom_sf"/>
</dbReference>
<dbReference type="SUPFAM" id="SSF52833">
    <property type="entry name" value="Thioredoxin-like"/>
    <property type="match status" value="1"/>
</dbReference>
<sequence length="150" mass="17172">MGAVTYPNEKVIDFVNSNLVPLQVLFNAQPVSTNFNIRWTPTLITLDSEGKEHHRTIGFIGPEELMPSLLLGMAKVHFDQDRFDEAMLRLEKLLSDFPRSKSAPEAIYLRGVCKYKSTHEAAPLKAAYEKLQAEFPSDEWTQRAYPYRLL</sequence>
<dbReference type="SUPFAM" id="SSF48452">
    <property type="entry name" value="TPR-like"/>
    <property type="match status" value="1"/>
</dbReference>
<organism evidence="1 2">
    <name type="scientific">Tectimicrobiota bacterium</name>
    <dbReference type="NCBI Taxonomy" id="2528274"/>
    <lineage>
        <taxon>Bacteria</taxon>
        <taxon>Pseudomonadati</taxon>
        <taxon>Nitrospinota/Tectimicrobiota group</taxon>
        <taxon>Candidatus Tectimicrobiota</taxon>
    </lineage>
</organism>
<proteinExistence type="predicted"/>
<dbReference type="AlphaFoldDB" id="A0A933GMQ8"/>
<gene>
    <name evidence="1" type="ORF">HY730_07395</name>
</gene>
<dbReference type="Proteomes" id="UP000772181">
    <property type="component" value="Unassembled WGS sequence"/>
</dbReference>
<evidence type="ECO:0000313" key="1">
    <source>
        <dbReference type="EMBL" id="MBI4596183.1"/>
    </source>
</evidence>